<dbReference type="EMBL" id="RWGY01000007">
    <property type="protein sequence ID" value="TVU39862.1"/>
    <property type="molecule type" value="Genomic_DNA"/>
</dbReference>
<keyword evidence="2" id="KW-1185">Reference proteome</keyword>
<comment type="caution">
    <text evidence="1">The sequence shown here is derived from an EMBL/GenBank/DDBJ whole genome shotgun (WGS) entry which is preliminary data.</text>
</comment>
<dbReference type="Proteomes" id="UP000324897">
    <property type="component" value="Chromosome 4"/>
</dbReference>
<evidence type="ECO:0000313" key="2">
    <source>
        <dbReference type="Proteomes" id="UP000324897"/>
    </source>
</evidence>
<reference evidence="1 2" key="1">
    <citation type="journal article" date="2019" name="Sci. Rep.">
        <title>A high-quality genome of Eragrostis curvula grass provides insights into Poaceae evolution and supports new strategies to enhance forage quality.</title>
        <authorList>
            <person name="Carballo J."/>
            <person name="Santos B.A.C.M."/>
            <person name="Zappacosta D."/>
            <person name="Garbus I."/>
            <person name="Selva J.P."/>
            <person name="Gallo C.A."/>
            <person name="Diaz A."/>
            <person name="Albertini E."/>
            <person name="Caccamo M."/>
            <person name="Echenique V."/>
        </authorList>
    </citation>
    <scope>NUCLEOTIDE SEQUENCE [LARGE SCALE GENOMIC DNA]</scope>
    <source>
        <strain evidence="2">cv. Victoria</strain>
        <tissue evidence="1">Leaf</tissue>
    </source>
</reference>
<name>A0A5J9VTT3_9POAL</name>
<accession>A0A5J9VTT3</accession>
<sequence>MPSTQDLCTGEAALRRRSSCGSGLRLHDKDDGEQLYVTFAGEQHPLHLRCIAPGGSGSVKCDGSFGVEDCVKRYRALKSSQFIDAVALSGDKTDNIPDVLVTTPYSKIIFDLDRPKAEAMQGFQHRLTNASHQARQLGCDRLKDMNVL</sequence>
<dbReference type="Gramene" id="TVU39862">
    <property type="protein sequence ID" value="TVU39862"/>
    <property type="gene ID" value="EJB05_13305"/>
</dbReference>
<gene>
    <name evidence="1" type="ORF">EJB05_13305</name>
</gene>
<proteinExistence type="predicted"/>
<protein>
    <submittedName>
        <fullName evidence="1">Uncharacterized protein</fullName>
    </submittedName>
</protein>
<dbReference type="AlphaFoldDB" id="A0A5J9VTT3"/>
<dbReference type="OrthoDB" id="275278at2759"/>
<evidence type="ECO:0000313" key="1">
    <source>
        <dbReference type="EMBL" id="TVU39862.1"/>
    </source>
</evidence>
<organism evidence="1 2">
    <name type="scientific">Eragrostis curvula</name>
    <name type="common">weeping love grass</name>
    <dbReference type="NCBI Taxonomy" id="38414"/>
    <lineage>
        <taxon>Eukaryota</taxon>
        <taxon>Viridiplantae</taxon>
        <taxon>Streptophyta</taxon>
        <taxon>Embryophyta</taxon>
        <taxon>Tracheophyta</taxon>
        <taxon>Spermatophyta</taxon>
        <taxon>Magnoliopsida</taxon>
        <taxon>Liliopsida</taxon>
        <taxon>Poales</taxon>
        <taxon>Poaceae</taxon>
        <taxon>PACMAD clade</taxon>
        <taxon>Chloridoideae</taxon>
        <taxon>Eragrostideae</taxon>
        <taxon>Eragrostidinae</taxon>
        <taxon>Eragrostis</taxon>
    </lineage>
</organism>